<name>A0A9W8CJU4_9FUNG</name>
<evidence type="ECO:0000313" key="5">
    <source>
        <dbReference type="EMBL" id="KAJ1645243.1"/>
    </source>
</evidence>
<feature type="region of interest" description="Disordered" evidence="2">
    <location>
        <begin position="95"/>
        <end position="150"/>
    </location>
</feature>
<evidence type="ECO:0008006" key="7">
    <source>
        <dbReference type="Google" id="ProtNLM"/>
    </source>
</evidence>
<dbReference type="InterPro" id="IPR036388">
    <property type="entry name" value="WH-like_DNA-bd_sf"/>
</dbReference>
<dbReference type="GO" id="GO:0003677">
    <property type="term" value="F:DNA binding"/>
    <property type="evidence" value="ECO:0007669"/>
    <property type="project" value="UniProtKB-KW"/>
</dbReference>
<dbReference type="PROSITE" id="PS50249">
    <property type="entry name" value="MPN"/>
    <property type="match status" value="1"/>
</dbReference>
<sequence>MEDAKSEEKFTYSGETISDYERLGCPEFFLGKAAKTPERYVTIRNHIVGEWHKVKPQYLTKIRARSGLRNCGDVNAIGRVHSFLEDSEVINQGAVQTKRKRAGERRQQQQQQIGDDVVNGFDCDGESSDEVVYGRPRRTRNGNGGHVVEHNGVIVRHAHDDGEYRCSSDSSSDEKKRRRRKRKNGNGWQWANSTSEFRLVPCHAFANPPYMLRISAAALALMDLHAHLTHSEVIGLLGGRIEDRAIHVDVAFACAGAGSATECEMDPAAEVAARRLFSKKGLAAVGWFHSHPTFEPTPSVRDIATQRAYQSLCRLPDGSEPFVGAIVSPPGGSGPYGVSDISVFCVPRESPEEPFGLPYDIVGADAVPPNLVDEMEALVKQQSVALTQKADLSRRFRRSEAMTALEKLLISLRSHWHESVRQEWDEAVSLHLRPLLISLFCKKSID</sequence>
<dbReference type="InterPro" id="IPR000555">
    <property type="entry name" value="JAMM/MPN+_dom"/>
</dbReference>
<feature type="region of interest" description="Disordered" evidence="2">
    <location>
        <begin position="162"/>
        <end position="187"/>
    </location>
</feature>
<dbReference type="Proteomes" id="UP001145021">
    <property type="component" value="Unassembled WGS sequence"/>
</dbReference>
<feature type="domain" description="MPN" evidence="3">
    <location>
        <begin position="212"/>
        <end position="342"/>
    </location>
</feature>
<dbReference type="AlphaFoldDB" id="A0A9W8CJU4"/>
<reference evidence="5" key="1">
    <citation type="submission" date="2022-07" db="EMBL/GenBank/DDBJ databases">
        <title>Phylogenomic reconstructions and comparative analyses of Kickxellomycotina fungi.</title>
        <authorList>
            <person name="Reynolds N.K."/>
            <person name="Stajich J.E."/>
            <person name="Barry K."/>
            <person name="Grigoriev I.V."/>
            <person name="Crous P."/>
            <person name="Smith M.E."/>
        </authorList>
    </citation>
    <scope>NUCLEOTIDE SEQUENCE</scope>
    <source>
        <strain evidence="5">NBRC 105413</strain>
    </source>
</reference>
<dbReference type="SUPFAM" id="SSF46689">
    <property type="entry name" value="Homeodomain-like"/>
    <property type="match status" value="1"/>
</dbReference>
<evidence type="ECO:0000313" key="6">
    <source>
        <dbReference type="Proteomes" id="UP001145021"/>
    </source>
</evidence>
<dbReference type="EMBL" id="JANBOH010000116">
    <property type="protein sequence ID" value="KAJ1645243.1"/>
    <property type="molecule type" value="Genomic_DNA"/>
</dbReference>
<comment type="caution">
    <text evidence="5">The sequence shown here is derived from an EMBL/GenBank/DDBJ whole genome shotgun (WGS) entry which is preliminary data.</text>
</comment>
<gene>
    <name evidence="5" type="ORF">LPJ64_003143</name>
</gene>
<dbReference type="PANTHER" id="PTHR10410">
    <property type="entry name" value="EUKARYOTIC TRANSLATION INITIATION FACTOR 3 -RELATED"/>
    <property type="match status" value="1"/>
</dbReference>
<dbReference type="SMART" id="SM00232">
    <property type="entry name" value="JAB_MPN"/>
    <property type="match status" value="1"/>
</dbReference>
<dbReference type="InterPro" id="IPR009057">
    <property type="entry name" value="Homeodomain-like_sf"/>
</dbReference>
<dbReference type="SUPFAM" id="SSF102712">
    <property type="entry name" value="JAB1/MPN domain"/>
    <property type="match status" value="1"/>
</dbReference>
<dbReference type="InterPro" id="IPR050242">
    <property type="entry name" value="JAMM_MPN+_peptidase_M67A"/>
</dbReference>
<dbReference type="InterPro" id="IPR007526">
    <property type="entry name" value="SWIRM"/>
</dbReference>
<accession>A0A9W8CJU4</accession>
<dbReference type="Gene3D" id="3.40.140.10">
    <property type="entry name" value="Cytidine Deaminase, domain 2"/>
    <property type="match status" value="1"/>
</dbReference>
<proteinExistence type="predicted"/>
<evidence type="ECO:0000259" key="3">
    <source>
        <dbReference type="PROSITE" id="PS50249"/>
    </source>
</evidence>
<dbReference type="GO" id="GO:0010468">
    <property type="term" value="P:regulation of gene expression"/>
    <property type="evidence" value="ECO:0007669"/>
    <property type="project" value="UniProtKB-ARBA"/>
</dbReference>
<feature type="domain" description="SWIRM" evidence="4">
    <location>
        <begin position="3"/>
        <end position="101"/>
    </location>
</feature>
<dbReference type="GO" id="GO:0008237">
    <property type="term" value="F:metallopeptidase activity"/>
    <property type="evidence" value="ECO:0007669"/>
    <property type="project" value="InterPro"/>
</dbReference>
<evidence type="ECO:0000256" key="2">
    <source>
        <dbReference type="SAM" id="MobiDB-lite"/>
    </source>
</evidence>
<dbReference type="InterPro" id="IPR037518">
    <property type="entry name" value="MPN"/>
</dbReference>
<dbReference type="Pfam" id="PF01398">
    <property type="entry name" value="JAB"/>
    <property type="match status" value="1"/>
</dbReference>
<evidence type="ECO:0000256" key="1">
    <source>
        <dbReference type="ARBA" id="ARBA00023125"/>
    </source>
</evidence>
<dbReference type="PROSITE" id="PS50934">
    <property type="entry name" value="SWIRM"/>
    <property type="match status" value="1"/>
</dbReference>
<evidence type="ECO:0000259" key="4">
    <source>
        <dbReference type="PROSITE" id="PS50934"/>
    </source>
</evidence>
<protein>
    <recommendedName>
        <fullName evidence="7">Myb-like, SWIRM and MPN domain-containing protein 1</fullName>
    </recommendedName>
</protein>
<keyword evidence="1" id="KW-0238">DNA-binding</keyword>
<dbReference type="Pfam" id="PF04433">
    <property type="entry name" value="SWIRM"/>
    <property type="match status" value="1"/>
</dbReference>
<dbReference type="Gene3D" id="1.10.10.10">
    <property type="entry name" value="Winged helix-like DNA-binding domain superfamily/Winged helix DNA-binding domain"/>
    <property type="match status" value="1"/>
</dbReference>
<keyword evidence="6" id="KW-1185">Reference proteome</keyword>
<organism evidence="5 6">
    <name type="scientific">Coemansia asiatica</name>
    <dbReference type="NCBI Taxonomy" id="1052880"/>
    <lineage>
        <taxon>Eukaryota</taxon>
        <taxon>Fungi</taxon>
        <taxon>Fungi incertae sedis</taxon>
        <taxon>Zoopagomycota</taxon>
        <taxon>Kickxellomycotina</taxon>
        <taxon>Kickxellomycetes</taxon>
        <taxon>Kickxellales</taxon>
        <taxon>Kickxellaceae</taxon>
        <taxon>Coemansia</taxon>
    </lineage>
</organism>